<organism evidence="1 2">
    <name type="scientific">Panicum virgatum</name>
    <name type="common">Blackwell switchgrass</name>
    <dbReference type="NCBI Taxonomy" id="38727"/>
    <lineage>
        <taxon>Eukaryota</taxon>
        <taxon>Viridiplantae</taxon>
        <taxon>Streptophyta</taxon>
        <taxon>Embryophyta</taxon>
        <taxon>Tracheophyta</taxon>
        <taxon>Spermatophyta</taxon>
        <taxon>Magnoliopsida</taxon>
        <taxon>Liliopsida</taxon>
        <taxon>Poales</taxon>
        <taxon>Poaceae</taxon>
        <taxon>PACMAD clade</taxon>
        <taxon>Panicoideae</taxon>
        <taxon>Panicodae</taxon>
        <taxon>Paniceae</taxon>
        <taxon>Panicinae</taxon>
        <taxon>Panicum</taxon>
        <taxon>Panicum sect. Hiantes</taxon>
    </lineage>
</organism>
<keyword evidence="2" id="KW-1185">Reference proteome</keyword>
<accession>A0A8T0T8Z5</accession>
<name>A0A8T0T8Z5_PANVG</name>
<comment type="caution">
    <text evidence="1">The sequence shown here is derived from an EMBL/GenBank/DDBJ whole genome shotgun (WGS) entry which is preliminary data.</text>
</comment>
<proteinExistence type="predicted"/>
<evidence type="ECO:0000313" key="1">
    <source>
        <dbReference type="EMBL" id="KAG2607901.1"/>
    </source>
</evidence>
<sequence length="113" mass="12505">MKPCDKKSARASRRTIGGERLEHPIIFTNEAVRSHAGSLCARTGARSCLAKQLGPAVGVHSNKKTENLLDDQESLTPNKGSDEECTRACNKLLNRYVYRQGIYTFITPENEAI</sequence>
<dbReference type="EMBL" id="CM029044">
    <property type="protein sequence ID" value="KAG2607901.1"/>
    <property type="molecule type" value="Genomic_DNA"/>
</dbReference>
<dbReference type="AlphaFoldDB" id="A0A8T0T8Z5"/>
<dbReference type="EMBL" id="CM029044">
    <property type="protein sequence ID" value="KAG2607902.1"/>
    <property type="molecule type" value="Genomic_DNA"/>
</dbReference>
<protein>
    <submittedName>
        <fullName evidence="1">Uncharacterized protein</fullName>
    </submittedName>
</protein>
<reference evidence="1" key="1">
    <citation type="submission" date="2020-05" db="EMBL/GenBank/DDBJ databases">
        <title>WGS assembly of Panicum virgatum.</title>
        <authorList>
            <person name="Lovell J.T."/>
            <person name="Jenkins J."/>
            <person name="Shu S."/>
            <person name="Juenger T.E."/>
            <person name="Schmutz J."/>
        </authorList>
    </citation>
    <scope>NUCLEOTIDE SEQUENCE</scope>
    <source>
        <strain evidence="1">AP13</strain>
    </source>
</reference>
<gene>
    <name evidence="1" type="ORF">PVAP13_4NG296600</name>
</gene>
<dbReference type="Proteomes" id="UP000823388">
    <property type="component" value="Chromosome 4N"/>
</dbReference>
<evidence type="ECO:0000313" key="2">
    <source>
        <dbReference type="Proteomes" id="UP000823388"/>
    </source>
</evidence>